<name>A0A0W0GDB4_MONRR</name>
<reference evidence="4 5" key="1">
    <citation type="submission" date="2015-12" db="EMBL/GenBank/DDBJ databases">
        <title>Draft genome sequence of Moniliophthora roreri, the causal agent of frosty pod rot of cacao.</title>
        <authorList>
            <person name="Aime M.C."/>
            <person name="Diaz-Valderrama J.R."/>
            <person name="Kijpornyongpan T."/>
            <person name="Phillips-Mora W."/>
        </authorList>
    </citation>
    <scope>NUCLEOTIDE SEQUENCE [LARGE SCALE GENOMIC DNA]</scope>
    <source>
        <strain evidence="4 5">MCA 2952</strain>
    </source>
</reference>
<dbReference type="SUPFAM" id="SSF48208">
    <property type="entry name" value="Six-hairpin glycosidases"/>
    <property type="match status" value="1"/>
</dbReference>
<dbReference type="EMBL" id="LATX01000315">
    <property type="protein sequence ID" value="KTB46565.1"/>
    <property type="molecule type" value="Genomic_DNA"/>
</dbReference>
<feature type="chain" id="PRO_5006902589" description="Glycoside hydrolase family 76 protein" evidence="3">
    <location>
        <begin position="20"/>
        <end position="550"/>
    </location>
</feature>
<keyword evidence="2" id="KW-1133">Transmembrane helix</keyword>
<keyword evidence="2" id="KW-0812">Transmembrane</keyword>
<dbReference type="GO" id="GO:0005975">
    <property type="term" value="P:carbohydrate metabolic process"/>
    <property type="evidence" value="ECO:0007669"/>
    <property type="project" value="InterPro"/>
</dbReference>
<feature type="transmembrane region" description="Helical" evidence="2">
    <location>
        <begin position="422"/>
        <end position="444"/>
    </location>
</feature>
<evidence type="ECO:0000256" key="1">
    <source>
        <dbReference type="SAM" id="MobiDB-lite"/>
    </source>
</evidence>
<sequence length="550" mass="60954">MICILVILVWSLEARYVAAQSWTAQPTWRKPNITTPQNDRIQLARQALESGYEMLTNNGQFEGMPYRTPPIFYANMAEFDFLTNQTIYKEKLRKLFREANRINSNFAERFVRILLMSLPLIIAHIRLAYGYAAARAYSIYKDTEFAQYAQTVWNSGRRYTLSKDDVSSRQSPVKNASLVLQSECSGVTLAGGTFWSKDENAPEIFSTATEFFLLISAHLAEATKNDTYLQAALESAQFMQHHLYDWRNNVQTWTRATNCEPWDGPTCGDAGWMIEALAVLASLTGEQSVEKQLEDTISAAITNQRWHDLDGIISVGYQGLPLVRGLSVAYSRSLLQPDIRQYIVDYLGVQYNAVLDNAKKGGSNTYSGVWNGTMSADTTVTGETRAGAIAVLLGAVSLPQKGLQQNPAPDVPLNTTKNPNTAAIVGGVIGGLGLVTLAIIAFLWMRRRRGKAVGGHTFQEPISGFENQVAGLNMPPTPIHEKSRPRVRASPRSTERSYLVTQSAPESAGDNLGSISTEMLARELNNRLQTQQWRPGEHPPGYTENPSTTS</sequence>
<protein>
    <recommendedName>
        <fullName evidence="6">Glycoside hydrolase family 76 protein</fullName>
    </recommendedName>
</protein>
<dbReference type="AlphaFoldDB" id="A0A0W0GDB4"/>
<evidence type="ECO:0000256" key="2">
    <source>
        <dbReference type="SAM" id="Phobius"/>
    </source>
</evidence>
<evidence type="ECO:0000313" key="5">
    <source>
        <dbReference type="Proteomes" id="UP000054988"/>
    </source>
</evidence>
<dbReference type="Gene3D" id="1.50.10.20">
    <property type="match status" value="1"/>
</dbReference>
<evidence type="ECO:0000313" key="4">
    <source>
        <dbReference type="EMBL" id="KTB46565.1"/>
    </source>
</evidence>
<feature type="signal peptide" evidence="3">
    <location>
        <begin position="1"/>
        <end position="19"/>
    </location>
</feature>
<gene>
    <name evidence="4" type="ORF">WG66_857</name>
</gene>
<accession>A0A0W0GDB4</accession>
<comment type="caution">
    <text evidence="4">The sequence shown here is derived from an EMBL/GenBank/DDBJ whole genome shotgun (WGS) entry which is preliminary data.</text>
</comment>
<keyword evidence="2" id="KW-0472">Membrane</keyword>
<feature type="region of interest" description="Disordered" evidence="1">
    <location>
        <begin position="475"/>
        <end position="550"/>
    </location>
</feature>
<dbReference type="InterPro" id="IPR008928">
    <property type="entry name" value="6-hairpin_glycosidase_sf"/>
</dbReference>
<evidence type="ECO:0008006" key="6">
    <source>
        <dbReference type="Google" id="ProtNLM"/>
    </source>
</evidence>
<dbReference type="Proteomes" id="UP000054988">
    <property type="component" value="Unassembled WGS sequence"/>
</dbReference>
<proteinExistence type="predicted"/>
<organism evidence="4 5">
    <name type="scientific">Moniliophthora roreri</name>
    <name type="common">Frosty pod rot fungus</name>
    <name type="synonym">Monilia roreri</name>
    <dbReference type="NCBI Taxonomy" id="221103"/>
    <lineage>
        <taxon>Eukaryota</taxon>
        <taxon>Fungi</taxon>
        <taxon>Dikarya</taxon>
        <taxon>Basidiomycota</taxon>
        <taxon>Agaricomycotina</taxon>
        <taxon>Agaricomycetes</taxon>
        <taxon>Agaricomycetidae</taxon>
        <taxon>Agaricales</taxon>
        <taxon>Marasmiineae</taxon>
        <taxon>Marasmiaceae</taxon>
        <taxon>Moniliophthora</taxon>
    </lineage>
</organism>
<evidence type="ECO:0000256" key="3">
    <source>
        <dbReference type="SAM" id="SignalP"/>
    </source>
</evidence>
<keyword evidence="3" id="KW-0732">Signal</keyword>